<reference evidence="2" key="1">
    <citation type="journal article" date="2014" name="Gene">
        <title>Genome-guided analysis of transformation efficiency and carbon dioxide assimilation by Moorella thermoacetica Y72.</title>
        <authorList>
            <person name="Tsukahara K."/>
            <person name="Kita A."/>
            <person name="Nakashimada Y."/>
            <person name="Hoshino T."/>
            <person name="Murakami K."/>
        </authorList>
    </citation>
    <scope>NUCLEOTIDE SEQUENCE [LARGE SCALE GENOMIC DNA]</scope>
    <source>
        <strain evidence="2">Y72</strain>
    </source>
</reference>
<organism evidence="2">
    <name type="scientific">Moorella thermoacetica Y72</name>
    <dbReference type="NCBI Taxonomy" id="1325331"/>
    <lineage>
        <taxon>Bacteria</taxon>
        <taxon>Bacillati</taxon>
        <taxon>Bacillota</taxon>
        <taxon>Clostridia</taxon>
        <taxon>Neomoorellales</taxon>
        <taxon>Neomoorellaceae</taxon>
        <taxon>Neomoorella</taxon>
    </lineage>
</organism>
<dbReference type="InterPro" id="IPR052170">
    <property type="entry name" value="M29_Exopeptidase"/>
</dbReference>
<evidence type="ECO:0000256" key="1">
    <source>
        <dbReference type="ARBA" id="ARBA00022723"/>
    </source>
</evidence>
<sequence length="339" mass="36041">MLAEKHRSPKLVLSSPCRSWKALNHKGVINMPDLASACRLALAECLAVRAGDKVLIVTDTDLQPLGEAFFRAARELRAEAAAITMLPRDNHGQEPPEMVAAAMLKGQVVVLVTSRSLSHTRARRAANDAGARIASLPGATADMLERTLAVDYDAMAAECEDYAAILTGGQEVHLTTPAGTDLTFSIAGRRGHPDTGLYRRPGDFGNLPAGEAYIAPVEGTARGILVIDGAMSGIGFLKEPLRIRVEEGRAVEVSGGEARALEEILNRYGPESRNIAELGIGLNPLAKLTGNVLEDEKVRGTVHIALGDNSTFGGRVEAPSHLDGILLRPRLSVDGQQVL</sequence>
<keyword evidence="2" id="KW-0031">Aminopeptidase</keyword>
<dbReference type="PANTHER" id="PTHR34448">
    <property type="entry name" value="AMINOPEPTIDASE"/>
    <property type="match status" value="1"/>
</dbReference>
<dbReference type="Pfam" id="PF26233">
    <property type="entry name" value="NicX"/>
    <property type="match status" value="1"/>
</dbReference>
<dbReference type="GO" id="GO:0006508">
    <property type="term" value="P:proteolysis"/>
    <property type="evidence" value="ECO:0007669"/>
    <property type="project" value="InterPro"/>
</dbReference>
<accession>A0A0S6U8S6</accession>
<keyword evidence="2" id="KW-0645">Protease</keyword>
<dbReference type="Proteomes" id="UP000063718">
    <property type="component" value="Unassembled WGS sequence"/>
</dbReference>
<gene>
    <name evidence="2" type="ORF">MTY_0862</name>
</gene>
<dbReference type="AlphaFoldDB" id="A0A0S6U8S6"/>
<dbReference type="PANTHER" id="PTHR34448:SF1">
    <property type="entry name" value="BLL6088 PROTEIN"/>
    <property type="match status" value="1"/>
</dbReference>
<evidence type="ECO:0000313" key="2">
    <source>
        <dbReference type="EMBL" id="GAF25527.1"/>
    </source>
</evidence>
<dbReference type="GO" id="GO:0004177">
    <property type="term" value="F:aminopeptidase activity"/>
    <property type="evidence" value="ECO:0007669"/>
    <property type="project" value="UniProtKB-KW"/>
</dbReference>
<dbReference type="EMBL" id="DF238840">
    <property type="protein sequence ID" value="GAF25527.1"/>
    <property type="molecule type" value="Genomic_DNA"/>
</dbReference>
<protein>
    <submittedName>
        <fullName evidence="2">Leucyl aminopeptidase</fullName>
    </submittedName>
</protein>
<dbReference type="InterPro" id="IPR058739">
    <property type="entry name" value="NicX"/>
</dbReference>
<name>A0A0S6U8S6_NEOTH</name>
<proteinExistence type="predicted"/>
<keyword evidence="1" id="KW-0479">Metal-binding</keyword>
<dbReference type="GO" id="GO:0046872">
    <property type="term" value="F:metal ion binding"/>
    <property type="evidence" value="ECO:0007669"/>
    <property type="project" value="UniProtKB-KW"/>
</dbReference>
<keyword evidence="2" id="KW-0378">Hydrolase</keyword>
<dbReference type="SUPFAM" id="SSF144052">
    <property type="entry name" value="Thermophilic metalloprotease-like"/>
    <property type="match status" value="1"/>
</dbReference>